<evidence type="ECO:0000313" key="3">
    <source>
        <dbReference type="Proteomes" id="UP001281410"/>
    </source>
</evidence>
<reference evidence="2" key="1">
    <citation type="journal article" date="2023" name="Plant J.">
        <title>Genome sequences and population genomics provide insights into the demographic history, inbreeding, and mutation load of two 'living fossil' tree species of Dipteronia.</title>
        <authorList>
            <person name="Feng Y."/>
            <person name="Comes H.P."/>
            <person name="Chen J."/>
            <person name="Zhu S."/>
            <person name="Lu R."/>
            <person name="Zhang X."/>
            <person name="Li P."/>
            <person name="Qiu J."/>
            <person name="Olsen K.M."/>
            <person name="Qiu Y."/>
        </authorList>
    </citation>
    <scope>NUCLEOTIDE SEQUENCE</scope>
    <source>
        <strain evidence="2">NBL</strain>
    </source>
</reference>
<protein>
    <submittedName>
        <fullName evidence="2">Uncharacterized protein</fullName>
    </submittedName>
</protein>
<dbReference type="EMBL" id="JANJYJ010000010">
    <property type="protein sequence ID" value="KAK3184107.1"/>
    <property type="molecule type" value="Genomic_DNA"/>
</dbReference>
<feature type="region of interest" description="Disordered" evidence="1">
    <location>
        <begin position="27"/>
        <end position="48"/>
    </location>
</feature>
<dbReference type="Proteomes" id="UP001281410">
    <property type="component" value="Unassembled WGS sequence"/>
</dbReference>
<organism evidence="2 3">
    <name type="scientific">Dipteronia sinensis</name>
    <dbReference type="NCBI Taxonomy" id="43782"/>
    <lineage>
        <taxon>Eukaryota</taxon>
        <taxon>Viridiplantae</taxon>
        <taxon>Streptophyta</taxon>
        <taxon>Embryophyta</taxon>
        <taxon>Tracheophyta</taxon>
        <taxon>Spermatophyta</taxon>
        <taxon>Magnoliopsida</taxon>
        <taxon>eudicotyledons</taxon>
        <taxon>Gunneridae</taxon>
        <taxon>Pentapetalae</taxon>
        <taxon>rosids</taxon>
        <taxon>malvids</taxon>
        <taxon>Sapindales</taxon>
        <taxon>Sapindaceae</taxon>
        <taxon>Hippocastanoideae</taxon>
        <taxon>Acereae</taxon>
        <taxon>Dipteronia</taxon>
    </lineage>
</organism>
<comment type="caution">
    <text evidence="2">The sequence shown here is derived from an EMBL/GenBank/DDBJ whole genome shotgun (WGS) entry which is preliminary data.</text>
</comment>
<proteinExistence type="predicted"/>
<feature type="compositionally biased region" description="Basic and acidic residues" evidence="1">
    <location>
        <begin position="27"/>
        <end position="36"/>
    </location>
</feature>
<evidence type="ECO:0000313" key="2">
    <source>
        <dbReference type="EMBL" id="KAK3184107.1"/>
    </source>
</evidence>
<name>A0AAD9ZL61_9ROSI</name>
<dbReference type="AlphaFoldDB" id="A0AAD9ZL61"/>
<evidence type="ECO:0000256" key="1">
    <source>
        <dbReference type="SAM" id="MobiDB-lite"/>
    </source>
</evidence>
<keyword evidence="3" id="KW-1185">Reference proteome</keyword>
<feature type="region of interest" description="Disordered" evidence="1">
    <location>
        <begin position="68"/>
        <end position="89"/>
    </location>
</feature>
<sequence>MDLAKISKDFFRQLVSEQRLVPMAVTGDRRRQRPVDEDQGCYQTSSGNRELRFGRGCLQTSAVVDGGRSFPPTPLFSGPSDGGCRSRRWSAHQRSGSSLSLHWYYYHPPSSSSSFTEPI</sequence>
<accession>A0AAD9ZL61</accession>
<gene>
    <name evidence="2" type="ORF">Dsin_031393</name>
</gene>